<dbReference type="SMART" id="SM00267">
    <property type="entry name" value="GGDEF"/>
    <property type="match status" value="1"/>
</dbReference>
<accession>A0A1M6BP05</accession>
<dbReference type="InterPro" id="IPR050469">
    <property type="entry name" value="Diguanylate_Cyclase"/>
</dbReference>
<organism evidence="5 6">
    <name type="scientific">Malonomonas rubra DSM 5091</name>
    <dbReference type="NCBI Taxonomy" id="1122189"/>
    <lineage>
        <taxon>Bacteria</taxon>
        <taxon>Pseudomonadati</taxon>
        <taxon>Thermodesulfobacteriota</taxon>
        <taxon>Desulfuromonadia</taxon>
        <taxon>Desulfuromonadales</taxon>
        <taxon>Geopsychrobacteraceae</taxon>
        <taxon>Malonomonas</taxon>
    </lineage>
</organism>
<dbReference type="SMART" id="SM00448">
    <property type="entry name" value="REC"/>
    <property type="match status" value="1"/>
</dbReference>
<dbReference type="InterPro" id="IPR029787">
    <property type="entry name" value="Nucleotide_cyclase"/>
</dbReference>
<dbReference type="PANTHER" id="PTHR45138">
    <property type="entry name" value="REGULATORY COMPONENTS OF SENSORY TRANSDUCTION SYSTEM"/>
    <property type="match status" value="1"/>
</dbReference>
<dbReference type="InterPro" id="IPR001789">
    <property type="entry name" value="Sig_transdc_resp-reg_receiver"/>
</dbReference>
<dbReference type="PROSITE" id="PS50110">
    <property type="entry name" value="RESPONSE_REGULATORY"/>
    <property type="match status" value="1"/>
</dbReference>
<protein>
    <recommendedName>
        <fullName evidence="1">diguanylate cyclase</fullName>
        <ecNumber evidence="1">2.7.7.65</ecNumber>
    </recommendedName>
</protein>
<feature type="domain" description="GGDEF" evidence="4">
    <location>
        <begin position="318"/>
        <end position="451"/>
    </location>
</feature>
<dbReference type="FunFam" id="3.30.70.270:FF:000001">
    <property type="entry name" value="Diguanylate cyclase domain protein"/>
    <property type="match status" value="1"/>
</dbReference>
<dbReference type="Gene3D" id="3.30.70.270">
    <property type="match status" value="1"/>
</dbReference>
<dbReference type="GO" id="GO:0043709">
    <property type="term" value="P:cell adhesion involved in single-species biofilm formation"/>
    <property type="evidence" value="ECO:0007669"/>
    <property type="project" value="TreeGrafter"/>
</dbReference>
<evidence type="ECO:0000259" key="4">
    <source>
        <dbReference type="PROSITE" id="PS50887"/>
    </source>
</evidence>
<evidence type="ECO:0000256" key="1">
    <source>
        <dbReference type="ARBA" id="ARBA00012528"/>
    </source>
</evidence>
<dbReference type="Proteomes" id="UP000184171">
    <property type="component" value="Unassembled WGS sequence"/>
</dbReference>
<dbReference type="Gene3D" id="3.40.50.2300">
    <property type="match status" value="1"/>
</dbReference>
<dbReference type="InterPro" id="IPR043128">
    <property type="entry name" value="Rev_trsase/Diguanyl_cyclase"/>
</dbReference>
<dbReference type="STRING" id="1122189.SAMN02745165_00246"/>
<dbReference type="OrthoDB" id="9812260at2"/>
<dbReference type="GO" id="GO:1902201">
    <property type="term" value="P:negative regulation of bacterial-type flagellum-dependent cell motility"/>
    <property type="evidence" value="ECO:0007669"/>
    <property type="project" value="TreeGrafter"/>
</dbReference>
<dbReference type="PROSITE" id="PS50887">
    <property type="entry name" value="GGDEF"/>
    <property type="match status" value="1"/>
</dbReference>
<dbReference type="SUPFAM" id="SSF55073">
    <property type="entry name" value="Nucleotide cyclase"/>
    <property type="match status" value="1"/>
</dbReference>
<proteinExistence type="predicted"/>
<dbReference type="InterPro" id="IPR011006">
    <property type="entry name" value="CheY-like_superfamily"/>
</dbReference>
<dbReference type="InterPro" id="IPR000160">
    <property type="entry name" value="GGDEF_dom"/>
</dbReference>
<dbReference type="Pfam" id="PF00990">
    <property type="entry name" value="GGDEF"/>
    <property type="match status" value="1"/>
</dbReference>
<dbReference type="PANTHER" id="PTHR45138:SF6">
    <property type="entry name" value="DIGUANYLATE CYCLASE DGCN"/>
    <property type="match status" value="1"/>
</dbReference>
<gene>
    <name evidence="5" type="ORF">SAMN02745165_00246</name>
</gene>
<evidence type="ECO:0000259" key="3">
    <source>
        <dbReference type="PROSITE" id="PS50110"/>
    </source>
</evidence>
<dbReference type="GO" id="GO:0052621">
    <property type="term" value="F:diguanylate cyclase activity"/>
    <property type="evidence" value="ECO:0007669"/>
    <property type="project" value="UniProtKB-EC"/>
</dbReference>
<keyword evidence="6" id="KW-1185">Reference proteome</keyword>
<dbReference type="EC" id="2.7.7.65" evidence="1"/>
<dbReference type="CDD" id="cd01949">
    <property type="entry name" value="GGDEF"/>
    <property type="match status" value="1"/>
</dbReference>
<keyword evidence="2" id="KW-0597">Phosphoprotein</keyword>
<dbReference type="AlphaFoldDB" id="A0A1M6BP05"/>
<evidence type="ECO:0000313" key="6">
    <source>
        <dbReference type="Proteomes" id="UP000184171"/>
    </source>
</evidence>
<evidence type="ECO:0000256" key="2">
    <source>
        <dbReference type="PROSITE-ProRule" id="PRU00169"/>
    </source>
</evidence>
<dbReference type="EMBL" id="FQZT01000001">
    <property type="protein sequence ID" value="SHI50268.1"/>
    <property type="molecule type" value="Genomic_DNA"/>
</dbReference>
<feature type="modified residue" description="4-aspartylphosphate" evidence="2">
    <location>
        <position position="56"/>
    </location>
</feature>
<dbReference type="SUPFAM" id="SSF52172">
    <property type="entry name" value="CheY-like"/>
    <property type="match status" value="1"/>
</dbReference>
<dbReference type="Pfam" id="PF00072">
    <property type="entry name" value="Response_reg"/>
    <property type="match status" value="1"/>
</dbReference>
<name>A0A1M6BP05_MALRU</name>
<dbReference type="NCBIfam" id="TIGR00254">
    <property type="entry name" value="GGDEF"/>
    <property type="match status" value="1"/>
</dbReference>
<dbReference type="RefSeq" id="WP_072904926.1">
    <property type="nucleotide sequence ID" value="NZ_FQZT01000001.1"/>
</dbReference>
<dbReference type="GO" id="GO:0005886">
    <property type="term" value="C:plasma membrane"/>
    <property type="evidence" value="ECO:0007669"/>
    <property type="project" value="TreeGrafter"/>
</dbReference>
<dbReference type="SUPFAM" id="SSF55781">
    <property type="entry name" value="GAF domain-like"/>
    <property type="match status" value="1"/>
</dbReference>
<feature type="domain" description="Response regulatory" evidence="3">
    <location>
        <begin position="7"/>
        <end position="121"/>
    </location>
</feature>
<evidence type="ECO:0000313" key="5">
    <source>
        <dbReference type="EMBL" id="SHI50268.1"/>
    </source>
</evidence>
<sequence>MVPSQSTVLVVDDELFFRKLYQDMLSGEDCRIEVCENGEKAIQRMQKGGIDLVLTDIVMPGKCGLEVLRAARLLPDSPEVILVTGYASIESAIQALKSGARDYLVKPFDPDELKHLVRTCLEQRRLLAENRHLKSQIELYQSGQSISSLIDLNRLLPQAVDALLRLVGATRGCAFLCKDGAEAQVSVLRNLRDDNCHQFVKELLPQLKNYLSFSSLRESGLSAGQIKSRDSYLLPLAEAGVVKGGLLLVDVPDGLEGRAPVADLHYLCEQIALGFENACRFEDAQELMYTDDLTGLYNHRYMQVALEQEIRRSQRYGLQFSLLFLDLDHFKDINDQYGHLAGSAALQEVGQLLRGCVRDVDTLFRFGGDEFAAMLVETDGRTANIVAERIRKTIEEHVFLATQELDSRLTVTAGYATFPTDAVEKDALLDLADRAMYAGKDQRNVVHGVESLDD</sequence>
<dbReference type="GO" id="GO:0000160">
    <property type="term" value="P:phosphorelay signal transduction system"/>
    <property type="evidence" value="ECO:0007669"/>
    <property type="project" value="InterPro"/>
</dbReference>
<reference evidence="5 6" key="1">
    <citation type="submission" date="2016-11" db="EMBL/GenBank/DDBJ databases">
        <authorList>
            <person name="Jaros S."/>
            <person name="Januszkiewicz K."/>
            <person name="Wedrychowicz H."/>
        </authorList>
    </citation>
    <scope>NUCLEOTIDE SEQUENCE [LARGE SCALE GENOMIC DNA]</scope>
    <source>
        <strain evidence="5 6">DSM 5091</strain>
    </source>
</reference>